<dbReference type="AlphaFoldDB" id="A0A3B1AF73"/>
<feature type="transmembrane region" description="Helical" evidence="8">
    <location>
        <begin position="65"/>
        <end position="87"/>
    </location>
</feature>
<feature type="domain" description="CN hydrolase" evidence="9">
    <location>
        <begin position="238"/>
        <end position="483"/>
    </location>
</feature>
<dbReference type="PANTHER" id="PTHR38686">
    <property type="entry name" value="APOLIPOPROTEIN N-ACYLTRANSFERASE"/>
    <property type="match status" value="1"/>
</dbReference>
<keyword evidence="3 10" id="KW-0808">Transferase</keyword>
<dbReference type="PROSITE" id="PS50263">
    <property type="entry name" value="CN_HYDROLASE"/>
    <property type="match status" value="1"/>
</dbReference>
<dbReference type="NCBIfam" id="TIGR00546">
    <property type="entry name" value="lnt"/>
    <property type="match status" value="1"/>
</dbReference>
<gene>
    <name evidence="10" type="ORF">MNBD_GAMMA23-1378</name>
</gene>
<dbReference type="Pfam" id="PF00795">
    <property type="entry name" value="CN_hydrolase"/>
    <property type="match status" value="1"/>
</dbReference>
<feature type="transmembrane region" description="Helical" evidence="8">
    <location>
        <begin position="170"/>
        <end position="192"/>
    </location>
</feature>
<dbReference type="InterPro" id="IPR045378">
    <property type="entry name" value="LNT_N"/>
</dbReference>
<sequence>MDTSAAIKNIQQLSFSKQSVIALFAGLCLPLAFSPIYFFPFAFLSPLILFILWLDKTPRQAFKLGFAFGFGFFAFGLSWVYVAIHVFGATPAWVAVIMVALFAAYLALFIALQGWLAAKLITKFHVHFSLQVLIVFPVLWLLFEWLRGWFLTGMPWLHLGYAFPVLPLSGYAPVFGVYGVSFLVIFMTALIFYALSSVGKIKSLVAVVSIISILIVGFGLSNIEWTEPKDKLIKVSLIQGNAEQITKWDADKIKQRMDTYATLSRQHWGSDVVIWPENAMTIFYHQLDENYLLPLAKEAKQTNTDLIVGLPFMDKDFEHYYSSMMSFSADDQNMESYSGVFNKVHLVPFGEYVPLANLIRGLVKFFDLPMSSFSKGKVDQPLLKMRGEPLATSICYEDSFGEELIRQLPEATLLMNGSNNAWYGDSLAPHQHLQIAQMRALETGRMLLRATTNGISAVIDHQGKILARSPQFKTYVLTYSVQPRTGATPYVRWGNWPVISLAFLLLFGAIIYANKTKNT</sequence>
<evidence type="ECO:0000256" key="3">
    <source>
        <dbReference type="ARBA" id="ARBA00022679"/>
    </source>
</evidence>
<evidence type="ECO:0000256" key="5">
    <source>
        <dbReference type="ARBA" id="ARBA00022989"/>
    </source>
</evidence>
<keyword evidence="7 10" id="KW-0012">Acyltransferase</keyword>
<proteinExistence type="inferred from homology"/>
<accession>A0A3B1AF73</accession>
<dbReference type="InterPro" id="IPR036526">
    <property type="entry name" value="C-N_Hydrolase_sf"/>
</dbReference>
<keyword evidence="10" id="KW-0449">Lipoprotein</keyword>
<keyword evidence="6 8" id="KW-0472">Membrane</keyword>
<dbReference type="SUPFAM" id="SSF56317">
    <property type="entry name" value="Carbon-nitrogen hydrolase"/>
    <property type="match status" value="1"/>
</dbReference>
<feature type="transmembrane region" description="Helical" evidence="8">
    <location>
        <begin position="204"/>
        <end position="223"/>
    </location>
</feature>
<evidence type="ECO:0000256" key="7">
    <source>
        <dbReference type="ARBA" id="ARBA00023315"/>
    </source>
</evidence>
<keyword evidence="5 8" id="KW-1133">Transmembrane helix</keyword>
<dbReference type="Gene3D" id="3.60.110.10">
    <property type="entry name" value="Carbon-nitrogen hydrolase"/>
    <property type="match status" value="1"/>
</dbReference>
<feature type="transmembrane region" description="Helical" evidence="8">
    <location>
        <begin position="128"/>
        <end position="150"/>
    </location>
</feature>
<dbReference type="GO" id="GO:0005886">
    <property type="term" value="C:plasma membrane"/>
    <property type="evidence" value="ECO:0007669"/>
    <property type="project" value="UniProtKB-SubCell"/>
</dbReference>
<dbReference type="EMBL" id="UOFT01000054">
    <property type="protein sequence ID" value="VAW96949.1"/>
    <property type="molecule type" value="Genomic_DNA"/>
</dbReference>
<keyword evidence="2" id="KW-1003">Cell membrane</keyword>
<comment type="subcellular location">
    <subcellularLocation>
        <location evidence="1">Cell membrane</location>
        <topology evidence="1">Multi-pass membrane protein</topology>
    </subcellularLocation>
</comment>
<dbReference type="HAMAP" id="MF_01148">
    <property type="entry name" value="Lnt"/>
    <property type="match status" value="1"/>
</dbReference>
<evidence type="ECO:0000256" key="8">
    <source>
        <dbReference type="SAM" id="Phobius"/>
    </source>
</evidence>
<dbReference type="PANTHER" id="PTHR38686:SF1">
    <property type="entry name" value="APOLIPOPROTEIN N-ACYLTRANSFERASE"/>
    <property type="match status" value="1"/>
</dbReference>
<dbReference type="GO" id="GO:0042158">
    <property type="term" value="P:lipoprotein biosynthetic process"/>
    <property type="evidence" value="ECO:0007669"/>
    <property type="project" value="InterPro"/>
</dbReference>
<protein>
    <submittedName>
        <fullName evidence="10">Apolipoprotein N-acyltransferase / Copper homeostasis protein CutE</fullName>
    </submittedName>
</protein>
<evidence type="ECO:0000259" key="9">
    <source>
        <dbReference type="PROSITE" id="PS50263"/>
    </source>
</evidence>
<evidence type="ECO:0000256" key="2">
    <source>
        <dbReference type="ARBA" id="ARBA00022475"/>
    </source>
</evidence>
<dbReference type="InterPro" id="IPR003010">
    <property type="entry name" value="C-N_Hydrolase"/>
</dbReference>
<feature type="transmembrane region" description="Helical" evidence="8">
    <location>
        <begin position="20"/>
        <end position="53"/>
    </location>
</feature>
<keyword evidence="4 8" id="KW-0812">Transmembrane</keyword>
<reference evidence="10" key="1">
    <citation type="submission" date="2018-06" db="EMBL/GenBank/DDBJ databases">
        <authorList>
            <person name="Zhirakovskaya E."/>
        </authorList>
    </citation>
    <scope>NUCLEOTIDE SEQUENCE</scope>
</reference>
<dbReference type="CDD" id="cd07571">
    <property type="entry name" value="ALP_N-acyl_transferase"/>
    <property type="match status" value="1"/>
</dbReference>
<evidence type="ECO:0000256" key="1">
    <source>
        <dbReference type="ARBA" id="ARBA00004651"/>
    </source>
</evidence>
<dbReference type="GO" id="GO:0016410">
    <property type="term" value="F:N-acyltransferase activity"/>
    <property type="evidence" value="ECO:0007669"/>
    <property type="project" value="InterPro"/>
</dbReference>
<evidence type="ECO:0000256" key="4">
    <source>
        <dbReference type="ARBA" id="ARBA00022692"/>
    </source>
</evidence>
<organism evidence="10">
    <name type="scientific">hydrothermal vent metagenome</name>
    <dbReference type="NCBI Taxonomy" id="652676"/>
    <lineage>
        <taxon>unclassified sequences</taxon>
        <taxon>metagenomes</taxon>
        <taxon>ecological metagenomes</taxon>
    </lineage>
</organism>
<evidence type="ECO:0000313" key="10">
    <source>
        <dbReference type="EMBL" id="VAW96949.1"/>
    </source>
</evidence>
<feature type="transmembrane region" description="Helical" evidence="8">
    <location>
        <begin position="493"/>
        <end position="513"/>
    </location>
</feature>
<evidence type="ECO:0000256" key="6">
    <source>
        <dbReference type="ARBA" id="ARBA00023136"/>
    </source>
</evidence>
<name>A0A3B1AF73_9ZZZZ</name>
<dbReference type="Pfam" id="PF20154">
    <property type="entry name" value="LNT_N"/>
    <property type="match status" value="1"/>
</dbReference>
<dbReference type="InterPro" id="IPR004563">
    <property type="entry name" value="Apolipo_AcylTrfase"/>
</dbReference>
<feature type="transmembrane region" description="Helical" evidence="8">
    <location>
        <begin position="93"/>
        <end position="116"/>
    </location>
</feature>